<feature type="compositionally biased region" description="Basic and acidic residues" evidence="1">
    <location>
        <begin position="1"/>
        <end position="10"/>
    </location>
</feature>
<dbReference type="AlphaFoldDB" id="A0A8E2DTG3"/>
<feature type="region of interest" description="Disordered" evidence="1">
    <location>
        <begin position="154"/>
        <end position="210"/>
    </location>
</feature>
<sequence length="222" mass="27229">MAHLPPKPDFEVPPPSRYPPDYRSYARPPPPLSPPPDRVYRERSAYPPRSPPRSRVSGDSYVASRPVDTHRSSRPSMDSYVASYDRRDDDRYRDAPYREREPPPREREWERRERDYAPPEYRHRPREPSRERVDWAREREADRLRRWEEYERHHDRRTHERRDYNPPRARDADWRREDDRRYARDRPPPEPERMWIPRASKSPPRRMGMSHLTIPNFLLSFV</sequence>
<feature type="region of interest" description="Disordered" evidence="1">
    <location>
        <begin position="1"/>
        <end position="135"/>
    </location>
</feature>
<proteinExistence type="predicted"/>
<evidence type="ECO:0000313" key="2">
    <source>
        <dbReference type="EMBL" id="OCH95490.1"/>
    </source>
</evidence>
<name>A0A8E2DTG3_9APHY</name>
<organism evidence="2 3">
    <name type="scientific">Obba rivulosa</name>
    <dbReference type="NCBI Taxonomy" id="1052685"/>
    <lineage>
        <taxon>Eukaryota</taxon>
        <taxon>Fungi</taxon>
        <taxon>Dikarya</taxon>
        <taxon>Basidiomycota</taxon>
        <taxon>Agaricomycotina</taxon>
        <taxon>Agaricomycetes</taxon>
        <taxon>Polyporales</taxon>
        <taxon>Gelatoporiaceae</taxon>
        <taxon>Obba</taxon>
    </lineage>
</organism>
<feature type="compositionally biased region" description="Basic and acidic residues" evidence="1">
    <location>
        <begin position="84"/>
        <end position="135"/>
    </location>
</feature>
<evidence type="ECO:0000256" key="1">
    <source>
        <dbReference type="SAM" id="MobiDB-lite"/>
    </source>
</evidence>
<feature type="compositionally biased region" description="Basic and acidic residues" evidence="1">
    <location>
        <begin position="154"/>
        <end position="195"/>
    </location>
</feature>
<reference evidence="2 3" key="1">
    <citation type="submission" date="2016-07" db="EMBL/GenBank/DDBJ databases">
        <title>Draft genome of the white-rot fungus Obba rivulosa 3A-2.</title>
        <authorList>
            <consortium name="DOE Joint Genome Institute"/>
            <person name="Miettinen O."/>
            <person name="Riley R."/>
            <person name="Acob R."/>
            <person name="Barry K."/>
            <person name="Cullen D."/>
            <person name="De Vries R."/>
            <person name="Hainaut M."/>
            <person name="Hatakka A."/>
            <person name="Henrissat B."/>
            <person name="Hilden K."/>
            <person name="Kuo R."/>
            <person name="Labutti K."/>
            <person name="Lipzen A."/>
            <person name="Makela M.R."/>
            <person name="Sandor L."/>
            <person name="Spatafora J.W."/>
            <person name="Grigoriev I.V."/>
            <person name="Hibbett D.S."/>
        </authorList>
    </citation>
    <scope>NUCLEOTIDE SEQUENCE [LARGE SCALE GENOMIC DNA]</scope>
    <source>
        <strain evidence="2 3">3A-2</strain>
    </source>
</reference>
<gene>
    <name evidence="2" type="ORF">OBBRIDRAFT_534398</name>
</gene>
<dbReference type="EMBL" id="KV722335">
    <property type="protein sequence ID" value="OCH95490.1"/>
    <property type="molecule type" value="Genomic_DNA"/>
</dbReference>
<evidence type="ECO:0000313" key="3">
    <source>
        <dbReference type="Proteomes" id="UP000250043"/>
    </source>
</evidence>
<keyword evidence="3" id="KW-1185">Reference proteome</keyword>
<protein>
    <submittedName>
        <fullName evidence="2">Uncharacterized protein</fullName>
    </submittedName>
</protein>
<accession>A0A8E2DTG3</accession>
<feature type="compositionally biased region" description="Pro residues" evidence="1">
    <location>
        <begin position="27"/>
        <end position="37"/>
    </location>
</feature>
<dbReference type="Proteomes" id="UP000250043">
    <property type="component" value="Unassembled WGS sequence"/>
</dbReference>